<evidence type="ECO:0000313" key="2">
    <source>
        <dbReference type="Proteomes" id="UP000011115"/>
    </source>
</evidence>
<sequence length="94" mass="10907">MILQFASIRKVLDSISKQRRRCRSSKDFLAELSVVESFLRITKLSPMPCIHNHGEDLRRDSFSIQVDCRPKTVRKYPYDGLEHEANESGLKQAK</sequence>
<dbReference type="ExpressionAtlas" id="M1A3B3">
    <property type="expression patterns" value="baseline"/>
</dbReference>
<dbReference type="EnsemblPlants" id="PGSC0003DMT400013760">
    <property type="protein sequence ID" value="PGSC0003DMT400013760"/>
    <property type="gene ID" value="PGSC0003DMG401005387"/>
</dbReference>
<accession>M1A3B3</accession>
<evidence type="ECO:0000313" key="1">
    <source>
        <dbReference type="EnsemblPlants" id="PGSC0003DMT400013760"/>
    </source>
</evidence>
<organism evidence="1 2">
    <name type="scientific">Solanum tuberosum</name>
    <name type="common">Potato</name>
    <dbReference type="NCBI Taxonomy" id="4113"/>
    <lineage>
        <taxon>Eukaryota</taxon>
        <taxon>Viridiplantae</taxon>
        <taxon>Streptophyta</taxon>
        <taxon>Embryophyta</taxon>
        <taxon>Tracheophyta</taxon>
        <taxon>Spermatophyta</taxon>
        <taxon>Magnoliopsida</taxon>
        <taxon>eudicotyledons</taxon>
        <taxon>Gunneridae</taxon>
        <taxon>Pentapetalae</taxon>
        <taxon>asterids</taxon>
        <taxon>lamiids</taxon>
        <taxon>Solanales</taxon>
        <taxon>Solanaceae</taxon>
        <taxon>Solanoideae</taxon>
        <taxon>Solaneae</taxon>
        <taxon>Solanum</taxon>
    </lineage>
</organism>
<protein>
    <submittedName>
        <fullName evidence="1">Uncharacterized protein</fullName>
    </submittedName>
</protein>
<dbReference type="Gramene" id="PGSC0003DMT400013760">
    <property type="protein sequence ID" value="PGSC0003DMT400013760"/>
    <property type="gene ID" value="PGSC0003DMG401005387"/>
</dbReference>
<reference evidence="2" key="1">
    <citation type="journal article" date="2011" name="Nature">
        <title>Genome sequence and analysis of the tuber crop potato.</title>
        <authorList>
            <consortium name="The Potato Genome Sequencing Consortium"/>
        </authorList>
    </citation>
    <scope>NUCLEOTIDE SEQUENCE [LARGE SCALE GENOMIC DNA]</scope>
    <source>
        <strain evidence="2">cv. DM1-3 516 R44</strain>
    </source>
</reference>
<name>M1A3B3_SOLTU</name>
<dbReference type="HOGENOM" id="CLU_2390278_0_0_1"/>
<keyword evidence="2" id="KW-1185">Reference proteome</keyword>
<dbReference type="Proteomes" id="UP000011115">
    <property type="component" value="Unassembled WGS sequence"/>
</dbReference>
<reference evidence="1" key="2">
    <citation type="submission" date="2015-06" db="UniProtKB">
        <authorList>
            <consortium name="EnsemblPlants"/>
        </authorList>
    </citation>
    <scope>IDENTIFICATION</scope>
    <source>
        <strain evidence="1">DM1-3 516 R44</strain>
    </source>
</reference>
<proteinExistence type="predicted"/>
<dbReference type="AlphaFoldDB" id="M1A3B3"/>